<dbReference type="PANTHER" id="PTHR21666:SF288">
    <property type="entry name" value="CELL DIVISION PROTEIN YTFB"/>
    <property type="match status" value="1"/>
</dbReference>
<evidence type="ECO:0000256" key="6">
    <source>
        <dbReference type="ARBA" id="ARBA00022833"/>
    </source>
</evidence>
<dbReference type="InterPro" id="IPR011055">
    <property type="entry name" value="Dup_hybrid_motif"/>
</dbReference>
<dbReference type="Proteomes" id="UP000249458">
    <property type="component" value="Unassembled WGS sequence"/>
</dbReference>
<organism evidence="11 12">
    <name type="scientific">Legionella quinlivanii</name>
    <dbReference type="NCBI Taxonomy" id="45073"/>
    <lineage>
        <taxon>Bacteria</taxon>
        <taxon>Pseudomonadati</taxon>
        <taxon>Pseudomonadota</taxon>
        <taxon>Gammaproteobacteria</taxon>
        <taxon>Legionellales</taxon>
        <taxon>Legionellaceae</taxon>
        <taxon>Legionella</taxon>
    </lineage>
</organism>
<dbReference type="CDD" id="cd12797">
    <property type="entry name" value="M23_peptidase"/>
    <property type="match status" value="1"/>
</dbReference>
<reference evidence="11 12" key="1">
    <citation type="submission" date="2017-02" db="EMBL/GenBank/DDBJ databases">
        <title>Legionella quilivanii strain from human: case report and whole genome sequencing analysis.</title>
        <authorList>
            <person name="Lalancette C."/>
            <person name="Leduc J.-M."/>
            <person name="Levesque S."/>
            <person name="Fournier E."/>
            <person name="Saoud J."/>
            <person name="Faucher S.P."/>
            <person name="Bernard K."/>
            <person name="Martineau C."/>
            <person name="Longtin J."/>
        </authorList>
    </citation>
    <scope>NUCLEOTIDE SEQUENCE [LARGE SCALE GENOMIC DNA]</scope>
    <source>
        <strain evidence="11 12">ID143958</strain>
    </source>
</reference>
<dbReference type="Gene3D" id="2.70.70.10">
    <property type="entry name" value="Glucose Permease (Domain IIA)"/>
    <property type="match status" value="1"/>
</dbReference>
<evidence type="ECO:0000256" key="1">
    <source>
        <dbReference type="ARBA" id="ARBA00001947"/>
    </source>
</evidence>
<sequence>MDQRPNVSINNTNKPSKLLALIALAIAFALPFILVKTFPHKIKPPVSSKSTTLSELEEQEKDIPDEEEVPVNEEEQEDTEEAEAGETIPAPSSIIEKAEHIEKAEPQKTSLEAAKKLAEVKKPEIKTAKPNKPAAIPPEKDWKIIKTRPGDSLALVFNRAGISQKVLQTILHDNPHTSALTRLKPGQDIQLQIKNKVLERMMLPFTSTQFLVIYRDGTHYRSKIDAKKMNSHNHFATAVVNGSLYGTAKRYNIPPKLVKQMTDIFTWDINFAKDIRAGDRFTIIYQAFYIDGKQVGTGDIVAVSYKNRGKTFQAVRHTNRDGQSDYYTPEGRSLKKAFNRYPVRFSHISSSFSLSRYHPILHYRRAHKGVDLAASIGTPIMATGSGKIEIIGRQNGYGNMIKIKHDKNYSSVYGHMLRFEKGLSRGDYVKRGQVIGYVGQSGLASGPHCHYEFHVNNFPRNPTTVDLPRGLEISAREMANFRANTRTLLAQLKMFEEAQLASAARKNSNNKKA</sequence>
<evidence type="ECO:0000256" key="5">
    <source>
        <dbReference type="ARBA" id="ARBA00022801"/>
    </source>
</evidence>
<evidence type="ECO:0000256" key="3">
    <source>
        <dbReference type="ARBA" id="ARBA00022670"/>
    </source>
</evidence>
<dbReference type="SUPFAM" id="SSF51261">
    <property type="entry name" value="Duplicated hybrid motif"/>
    <property type="match status" value="1"/>
</dbReference>
<evidence type="ECO:0000259" key="9">
    <source>
        <dbReference type="Pfam" id="PF01551"/>
    </source>
</evidence>
<evidence type="ECO:0000256" key="4">
    <source>
        <dbReference type="ARBA" id="ARBA00022723"/>
    </source>
</evidence>
<comment type="subcellular location">
    <subcellularLocation>
        <location evidence="2">Cell envelope</location>
    </subcellularLocation>
</comment>
<accession>A0A364LFU9</accession>
<dbReference type="InterPro" id="IPR045834">
    <property type="entry name" value="Csd3_N2"/>
</dbReference>
<feature type="domain" description="Csd3-like second N-terminal" evidence="10">
    <location>
        <begin position="232"/>
        <end position="353"/>
    </location>
</feature>
<evidence type="ECO:0000259" key="10">
    <source>
        <dbReference type="Pfam" id="PF19425"/>
    </source>
</evidence>
<dbReference type="AlphaFoldDB" id="A0A364LFU9"/>
<dbReference type="EMBL" id="MVJN01000012">
    <property type="protein sequence ID" value="RAP34995.1"/>
    <property type="molecule type" value="Genomic_DNA"/>
</dbReference>
<proteinExistence type="predicted"/>
<protein>
    <submittedName>
        <fullName evidence="11">Peptidase M24</fullName>
    </submittedName>
</protein>
<dbReference type="GO" id="GO:0004222">
    <property type="term" value="F:metalloendopeptidase activity"/>
    <property type="evidence" value="ECO:0007669"/>
    <property type="project" value="TreeGrafter"/>
</dbReference>
<gene>
    <name evidence="11" type="ORF">B1207_13915</name>
</gene>
<comment type="caution">
    <text evidence="11">The sequence shown here is derived from an EMBL/GenBank/DDBJ whole genome shotgun (WGS) entry which is preliminary data.</text>
</comment>
<comment type="cofactor">
    <cofactor evidence="1">
        <name>Zn(2+)</name>
        <dbReference type="ChEBI" id="CHEBI:29105"/>
    </cofactor>
</comment>
<dbReference type="GO" id="GO:0030313">
    <property type="term" value="C:cell envelope"/>
    <property type="evidence" value="ECO:0007669"/>
    <property type="project" value="UniProtKB-SubCell"/>
</dbReference>
<keyword evidence="4" id="KW-0479">Metal-binding</keyword>
<dbReference type="InterPro" id="IPR050570">
    <property type="entry name" value="Cell_wall_metabolism_enzyme"/>
</dbReference>
<dbReference type="InterPro" id="IPR016047">
    <property type="entry name" value="M23ase_b-sheet_dom"/>
</dbReference>
<keyword evidence="3" id="KW-0645">Protease</keyword>
<evidence type="ECO:0000256" key="2">
    <source>
        <dbReference type="ARBA" id="ARBA00004196"/>
    </source>
</evidence>
<keyword evidence="7" id="KW-0482">Metalloprotease</keyword>
<evidence type="ECO:0000256" key="8">
    <source>
        <dbReference type="SAM" id="MobiDB-lite"/>
    </source>
</evidence>
<feature type="compositionally biased region" description="Acidic residues" evidence="8">
    <location>
        <begin position="55"/>
        <end position="84"/>
    </location>
</feature>
<dbReference type="PANTHER" id="PTHR21666">
    <property type="entry name" value="PEPTIDASE-RELATED"/>
    <property type="match status" value="1"/>
</dbReference>
<dbReference type="Pfam" id="PF19425">
    <property type="entry name" value="Csd3_N2"/>
    <property type="match status" value="1"/>
</dbReference>
<dbReference type="GO" id="GO:0006508">
    <property type="term" value="P:proteolysis"/>
    <property type="evidence" value="ECO:0007669"/>
    <property type="project" value="UniProtKB-KW"/>
</dbReference>
<evidence type="ECO:0000313" key="12">
    <source>
        <dbReference type="Proteomes" id="UP000249458"/>
    </source>
</evidence>
<evidence type="ECO:0000313" key="11">
    <source>
        <dbReference type="EMBL" id="RAP34995.1"/>
    </source>
</evidence>
<name>A0A364LFU9_9GAMM</name>
<dbReference type="GO" id="GO:0046872">
    <property type="term" value="F:metal ion binding"/>
    <property type="evidence" value="ECO:0007669"/>
    <property type="project" value="UniProtKB-KW"/>
</dbReference>
<evidence type="ECO:0000256" key="7">
    <source>
        <dbReference type="ARBA" id="ARBA00023049"/>
    </source>
</evidence>
<dbReference type="Pfam" id="PF01551">
    <property type="entry name" value="Peptidase_M23"/>
    <property type="match status" value="1"/>
</dbReference>
<feature type="region of interest" description="Disordered" evidence="8">
    <location>
        <begin position="44"/>
        <end position="92"/>
    </location>
</feature>
<feature type="domain" description="M23ase beta-sheet core" evidence="9">
    <location>
        <begin position="366"/>
        <end position="462"/>
    </location>
</feature>
<dbReference type="RefSeq" id="WP_112220509.1">
    <property type="nucleotide sequence ID" value="NZ_MVJN01000012.1"/>
</dbReference>
<keyword evidence="5" id="KW-0378">Hydrolase</keyword>
<keyword evidence="6" id="KW-0862">Zinc</keyword>
<dbReference type="Gene3D" id="3.10.450.350">
    <property type="match status" value="2"/>
</dbReference>